<evidence type="ECO:0000313" key="2">
    <source>
        <dbReference type="EMBL" id="KAK5100082.1"/>
    </source>
</evidence>
<feature type="region of interest" description="Disordered" evidence="1">
    <location>
        <begin position="70"/>
        <end position="141"/>
    </location>
</feature>
<dbReference type="EMBL" id="JAVRRG010000008">
    <property type="protein sequence ID" value="KAK5100082.1"/>
    <property type="molecule type" value="Genomic_DNA"/>
</dbReference>
<gene>
    <name evidence="2" type="ORF">LTR24_001147</name>
</gene>
<evidence type="ECO:0000313" key="3">
    <source>
        <dbReference type="Proteomes" id="UP001345013"/>
    </source>
</evidence>
<sequence length="268" mass="30825">MPNKDWDCTPCKAAGANVTRGREGRGRHAQEIRTRDSRQSSYDSLTPGSPHLTISPWAVAADPLDLKEKKWHKPTRRQADDAWVIEHERRMSDLGEKTSQMSLSPHRGAPRRSKRTSPTSSYEHIIEADDVEEPEEFEPTPTKTNAIKMLPYELSDDSGKSSSHHRSRRTSYTAQHVIPHRREAPITPRRQNRMSPPVSERDAYETRQLVHVPRRRDTEPYRVYPQSCYLNSPASGSPIVGVRGQGHYEIVQHPLQHDAYYPRQYTVY</sequence>
<feature type="region of interest" description="Disordered" evidence="1">
    <location>
        <begin position="1"/>
        <end position="56"/>
    </location>
</feature>
<name>A0ABR0KLJ8_9EURO</name>
<feature type="compositionally biased region" description="Basic and acidic residues" evidence="1">
    <location>
        <begin position="77"/>
        <end position="96"/>
    </location>
</feature>
<dbReference type="Proteomes" id="UP001345013">
    <property type="component" value="Unassembled WGS sequence"/>
</dbReference>
<accession>A0ABR0KLJ8</accession>
<reference evidence="2 3" key="1">
    <citation type="submission" date="2023-08" db="EMBL/GenBank/DDBJ databases">
        <title>Black Yeasts Isolated from many extreme environments.</title>
        <authorList>
            <person name="Coleine C."/>
            <person name="Stajich J.E."/>
            <person name="Selbmann L."/>
        </authorList>
    </citation>
    <scope>NUCLEOTIDE SEQUENCE [LARGE SCALE GENOMIC DNA]</scope>
    <source>
        <strain evidence="2 3">CCFEE 5885</strain>
    </source>
</reference>
<proteinExistence type="predicted"/>
<comment type="caution">
    <text evidence="2">The sequence shown here is derived from an EMBL/GenBank/DDBJ whole genome shotgun (WGS) entry which is preliminary data.</text>
</comment>
<keyword evidence="3" id="KW-1185">Reference proteome</keyword>
<feature type="compositionally biased region" description="Acidic residues" evidence="1">
    <location>
        <begin position="128"/>
        <end position="138"/>
    </location>
</feature>
<organism evidence="2 3">
    <name type="scientific">Lithohypha guttulata</name>
    <dbReference type="NCBI Taxonomy" id="1690604"/>
    <lineage>
        <taxon>Eukaryota</taxon>
        <taxon>Fungi</taxon>
        <taxon>Dikarya</taxon>
        <taxon>Ascomycota</taxon>
        <taxon>Pezizomycotina</taxon>
        <taxon>Eurotiomycetes</taxon>
        <taxon>Chaetothyriomycetidae</taxon>
        <taxon>Chaetothyriales</taxon>
        <taxon>Trichomeriaceae</taxon>
        <taxon>Lithohypha</taxon>
    </lineage>
</organism>
<feature type="compositionally biased region" description="Basic and acidic residues" evidence="1">
    <location>
        <begin position="20"/>
        <end position="38"/>
    </location>
</feature>
<feature type="region of interest" description="Disordered" evidence="1">
    <location>
        <begin position="154"/>
        <end position="202"/>
    </location>
</feature>
<evidence type="ECO:0000256" key="1">
    <source>
        <dbReference type="SAM" id="MobiDB-lite"/>
    </source>
</evidence>
<protein>
    <submittedName>
        <fullName evidence="2">Uncharacterized protein</fullName>
    </submittedName>
</protein>